<dbReference type="EMBL" id="UYSU01039757">
    <property type="protein sequence ID" value="VDM01659.1"/>
    <property type="molecule type" value="Genomic_DNA"/>
</dbReference>
<evidence type="ECO:0000313" key="2">
    <source>
        <dbReference type="Proteomes" id="UP000275846"/>
    </source>
</evidence>
<keyword evidence="2" id="KW-1185">Reference proteome</keyword>
<evidence type="ECO:0000313" key="1">
    <source>
        <dbReference type="EMBL" id="VDM01659.1"/>
    </source>
</evidence>
<proteinExistence type="predicted"/>
<reference evidence="1 2" key="1">
    <citation type="submission" date="2018-11" db="EMBL/GenBank/DDBJ databases">
        <authorList>
            <consortium name="Pathogen Informatics"/>
        </authorList>
    </citation>
    <scope>NUCLEOTIDE SEQUENCE [LARGE SCALE GENOMIC DNA]</scope>
    <source>
        <strain evidence="1 2">NST_G2</strain>
    </source>
</reference>
<dbReference type="AlphaFoldDB" id="A0A3P7DC36"/>
<name>A0A3P7DC36_SCHSO</name>
<protein>
    <submittedName>
        <fullName evidence="1">Uncharacterized protein</fullName>
    </submittedName>
</protein>
<organism evidence="1 2">
    <name type="scientific">Schistocephalus solidus</name>
    <name type="common">Tapeworm</name>
    <dbReference type="NCBI Taxonomy" id="70667"/>
    <lineage>
        <taxon>Eukaryota</taxon>
        <taxon>Metazoa</taxon>
        <taxon>Spiralia</taxon>
        <taxon>Lophotrochozoa</taxon>
        <taxon>Platyhelminthes</taxon>
        <taxon>Cestoda</taxon>
        <taxon>Eucestoda</taxon>
        <taxon>Diphyllobothriidea</taxon>
        <taxon>Diphyllobothriidae</taxon>
        <taxon>Schistocephalus</taxon>
    </lineage>
</organism>
<gene>
    <name evidence="1" type="ORF">SSLN_LOCUS15273</name>
</gene>
<dbReference type="Proteomes" id="UP000275846">
    <property type="component" value="Unassembled WGS sequence"/>
</dbReference>
<accession>A0A3P7DC36</accession>
<sequence>MPYRIGSFSLMSRPALHYRRREDVGVRILLGSRHKCTSSPGQPSSARRRPCRPACLPTWTSVAVSCATLPSVLWTPRRAGTLTHRSASASSGGRLWRPSCGRNFSNWPTI</sequence>